<evidence type="ECO:0000256" key="8">
    <source>
        <dbReference type="ARBA" id="ARBA00022989"/>
    </source>
</evidence>
<keyword evidence="9" id="KW-0472">Membrane</keyword>
<gene>
    <name evidence="11" type="ORF">ACFQHR_14800</name>
</gene>
<keyword evidence="6" id="KW-0812">Transmembrane</keyword>
<evidence type="ECO:0000256" key="2">
    <source>
        <dbReference type="ARBA" id="ARBA00006555"/>
    </source>
</evidence>
<dbReference type="InterPro" id="IPR006260">
    <property type="entry name" value="TonB/TolA_C"/>
</dbReference>
<dbReference type="Pfam" id="PF03544">
    <property type="entry name" value="TonB_C"/>
    <property type="match status" value="1"/>
</dbReference>
<evidence type="ECO:0000256" key="7">
    <source>
        <dbReference type="ARBA" id="ARBA00022927"/>
    </source>
</evidence>
<name>A0ABW2DRH0_9BACT</name>
<evidence type="ECO:0000256" key="4">
    <source>
        <dbReference type="ARBA" id="ARBA00022475"/>
    </source>
</evidence>
<evidence type="ECO:0000313" key="11">
    <source>
        <dbReference type="EMBL" id="MFC6998904.1"/>
    </source>
</evidence>
<dbReference type="InterPro" id="IPR037682">
    <property type="entry name" value="TonB_C"/>
</dbReference>
<keyword evidence="8" id="KW-1133">Transmembrane helix</keyword>
<dbReference type="SUPFAM" id="SSF74653">
    <property type="entry name" value="TolA/TonB C-terminal domain"/>
    <property type="match status" value="1"/>
</dbReference>
<feature type="domain" description="TonB C-terminal" evidence="10">
    <location>
        <begin position="387"/>
        <end position="477"/>
    </location>
</feature>
<evidence type="ECO:0000256" key="6">
    <source>
        <dbReference type="ARBA" id="ARBA00022692"/>
    </source>
</evidence>
<evidence type="ECO:0000256" key="1">
    <source>
        <dbReference type="ARBA" id="ARBA00004383"/>
    </source>
</evidence>
<dbReference type="InterPro" id="IPR008969">
    <property type="entry name" value="CarboxyPept-like_regulatory"/>
</dbReference>
<protein>
    <submittedName>
        <fullName evidence="11">TonB family protein</fullName>
    </submittedName>
</protein>
<reference evidence="12" key="1">
    <citation type="journal article" date="2019" name="Int. J. Syst. Evol. Microbiol.">
        <title>The Global Catalogue of Microorganisms (GCM) 10K type strain sequencing project: providing services to taxonomists for standard genome sequencing and annotation.</title>
        <authorList>
            <consortium name="The Broad Institute Genomics Platform"/>
            <consortium name="The Broad Institute Genome Sequencing Center for Infectious Disease"/>
            <person name="Wu L."/>
            <person name="Ma J."/>
        </authorList>
    </citation>
    <scope>NUCLEOTIDE SEQUENCE [LARGE SCALE GENOMIC DNA]</scope>
    <source>
        <strain evidence="12">CGMCC 4.7393</strain>
    </source>
</reference>
<accession>A0ABW2DRH0</accession>
<sequence>MNSPNLGTDWSPEDHPPLGLLRQYQTGALSPEAEHKVERHLLSCEMCSDVAEGMALSSPEVTQAAVTDIKSRLQARLAEQKKRATPLWFDWRAAAAILVLLCSLGVVVYQQYSQHRLNDTLATETAPVLKPAEPPMAILAPEVPTSPSEKHEAEKSVAILKPLAQQKQQEVVRFTPPVVKKDEEIMADAVPKNQTPTSSGFLDLAEEENLNQIESTAPLKITSAGRLTDSAWQSDQKAIAVNKLAADDESRQKAKASAPPKIMIRGNSSLAGSTASVSAAPMIVGKVVSTDGGALPGVTVQIKGTAQVVSTDINGQFQLPLPSDKQTLVFSYLGFIPKELVVKNNSKPLEVQLQSDDRALSEVVVVGYGTQTKAATPDVVIAPKPTGGMLAFRKYIKQNLRYPEADKAQQVKGRVVVEFTVSRFGKTENPRVVKSLSPTADAEALRLIKEGPSWQAGTTNGVPAPQQVKVAIRFKLP</sequence>
<dbReference type="InterPro" id="IPR051045">
    <property type="entry name" value="TonB-dependent_transducer"/>
</dbReference>
<evidence type="ECO:0000313" key="12">
    <source>
        <dbReference type="Proteomes" id="UP001596405"/>
    </source>
</evidence>
<comment type="caution">
    <text evidence="11">The sequence shown here is derived from an EMBL/GenBank/DDBJ whole genome shotgun (WGS) entry which is preliminary data.</text>
</comment>
<dbReference type="EMBL" id="JBHSYQ010000008">
    <property type="protein sequence ID" value="MFC6998904.1"/>
    <property type="molecule type" value="Genomic_DNA"/>
</dbReference>
<dbReference type="RefSeq" id="WP_066623922.1">
    <property type="nucleotide sequence ID" value="NZ_JBHSYQ010000008.1"/>
</dbReference>
<dbReference type="NCBIfam" id="TIGR01352">
    <property type="entry name" value="tonB_Cterm"/>
    <property type="match status" value="1"/>
</dbReference>
<dbReference type="PANTHER" id="PTHR33446:SF2">
    <property type="entry name" value="PROTEIN TONB"/>
    <property type="match status" value="1"/>
</dbReference>
<dbReference type="SUPFAM" id="SSF49464">
    <property type="entry name" value="Carboxypeptidase regulatory domain-like"/>
    <property type="match status" value="1"/>
</dbReference>
<evidence type="ECO:0000256" key="3">
    <source>
        <dbReference type="ARBA" id="ARBA00022448"/>
    </source>
</evidence>
<dbReference type="Gene3D" id="3.30.1150.10">
    <property type="match status" value="1"/>
</dbReference>
<dbReference type="PANTHER" id="PTHR33446">
    <property type="entry name" value="PROTEIN TONB-RELATED"/>
    <property type="match status" value="1"/>
</dbReference>
<dbReference type="PROSITE" id="PS52015">
    <property type="entry name" value="TONB_CTD"/>
    <property type="match status" value="1"/>
</dbReference>
<keyword evidence="3" id="KW-0813">Transport</keyword>
<proteinExistence type="inferred from homology"/>
<keyword evidence="5" id="KW-0997">Cell inner membrane</keyword>
<keyword evidence="4" id="KW-1003">Cell membrane</keyword>
<comment type="subcellular location">
    <subcellularLocation>
        <location evidence="1">Cell inner membrane</location>
        <topology evidence="1">Single-pass membrane protein</topology>
        <orientation evidence="1">Periplasmic side</orientation>
    </subcellularLocation>
</comment>
<dbReference type="Gene3D" id="2.60.40.1120">
    <property type="entry name" value="Carboxypeptidase-like, regulatory domain"/>
    <property type="match status" value="1"/>
</dbReference>
<evidence type="ECO:0000259" key="10">
    <source>
        <dbReference type="PROSITE" id="PS52015"/>
    </source>
</evidence>
<evidence type="ECO:0000256" key="9">
    <source>
        <dbReference type="ARBA" id="ARBA00023136"/>
    </source>
</evidence>
<dbReference type="Pfam" id="PF13715">
    <property type="entry name" value="CarbopepD_reg_2"/>
    <property type="match status" value="1"/>
</dbReference>
<keyword evidence="7" id="KW-0653">Protein transport</keyword>
<dbReference type="Proteomes" id="UP001596405">
    <property type="component" value="Unassembled WGS sequence"/>
</dbReference>
<keyword evidence="12" id="KW-1185">Reference proteome</keyword>
<organism evidence="11 12">
    <name type="scientific">Rufibacter roseus</name>
    <dbReference type="NCBI Taxonomy" id="1567108"/>
    <lineage>
        <taxon>Bacteria</taxon>
        <taxon>Pseudomonadati</taxon>
        <taxon>Bacteroidota</taxon>
        <taxon>Cytophagia</taxon>
        <taxon>Cytophagales</taxon>
        <taxon>Hymenobacteraceae</taxon>
        <taxon>Rufibacter</taxon>
    </lineage>
</organism>
<comment type="similarity">
    <text evidence="2">Belongs to the TonB family.</text>
</comment>
<evidence type="ECO:0000256" key="5">
    <source>
        <dbReference type="ARBA" id="ARBA00022519"/>
    </source>
</evidence>